<proteinExistence type="predicted"/>
<dbReference type="Proteomes" id="UP001597083">
    <property type="component" value="Unassembled WGS sequence"/>
</dbReference>
<gene>
    <name evidence="2" type="ORF">ACFQ07_06255</name>
</gene>
<name>A0ABW3CBX6_9ACTN</name>
<evidence type="ECO:0000313" key="2">
    <source>
        <dbReference type="EMBL" id="MFD0851813.1"/>
    </source>
</evidence>
<evidence type="ECO:0000313" key="3">
    <source>
        <dbReference type="Proteomes" id="UP001597083"/>
    </source>
</evidence>
<dbReference type="InterPro" id="IPR011009">
    <property type="entry name" value="Kinase-like_dom_sf"/>
</dbReference>
<reference evidence="3" key="1">
    <citation type="journal article" date="2019" name="Int. J. Syst. Evol. Microbiol.">
        <title>The Global Catalogue of Microorganisms (GCM) 10K type strain sequencing project: providing services to taxonomists for standard genome sequencing and annotation.</title>
        <authorList>
            <consortium name="The Broad Institute Genomics Platform"/>
            <consortium name="The Broad Institute Genome Sequencing Center for Infectious Disease"/>
            <person name="Wu L."/>
            <person name="Ma J."/>
        </authorList>
    </citation>
    <scope>NUCLEOTIDE SEQUENCE [LARGE SCALE GENOMIC DNA]</scope>
    <source>
        <strain evidence="3">JCM 31696</strain>
    </source>
</reference>
<sequence>MGEWRIEGFREVRELGAGAQGRVVLACHETAGTPVAIKYLYRGSVKDLERLRDEAVLLGRVQDAHVARLYRLV</sequence>
<keyword evidence="2" id="KW-0808">Transferase</keyword>
<feature type="domain" description="Protein kinase" evidence="1">
    <location>
        <begin position="9"/>
        <end position="73"/>
    </location>
</feature>
<evidence type="ECO:0000259" key="1">
    <source>
        <dbReference type="PROSITE" id="PS50011"/>
    </source>
</evidence>
<keyword evidence="3" id="KW-1185">Reference proteome</keyword>
<comment type="caution">
    <text evidence="2">The sequence shown here is derived from an EMBL/GenBank/DDBJ whole genome shotgun (WGS) entry which is preliminary data.</text>
</comment>
<protein>
    <submittedName>
        <fullName evidence="2">Serine/threonine protein kinase</fullName>
    </submittedName>
</protein>
<dbReference type="GO" id="GO:0004674">
    <property type="term" value="F:protein serine/threonine kinase activity"/>
    <property type="evidence" value="ECO:0007669"/>
    <property type="project" value="UniProtKB-KW"/>
</dbReference>
<keyword evidence="2" id="KW-0723">Serine/threonine-protein kinase</keyword>
<dbReference type="SUPFAM" id="SSF56112">
    <property type="entry name" value="Protein kinase-like (PK-like)"/>
    <property type="match status" value="1"/>
</dbReference>
<dbReference type="EMBL" id="JBHTIR010000806">
    <property type="protein sequence ID" value="MFD0851813.1"/>
    <property type="molecule type" value="Genomic_DNA"/>
</dbReference>
<organism evidence="2 3">
    <name type="scientific">Actinomadura adrarensis</name>
    <dbReference type="NCBI Taxonomy" id="1819600"/>
    <lineage>
        <taxon>Bacteria</taxon>
        <taxon>Bacillati</taxon>
        <taxon>Actinomycetota</taxon>
        <taxon>Actinomycetes</taxon>
        <taxon>Streptosporangiales</taxon>
        <taxon>Thermomonosporaceae</taxon>
        <taxon>Actinomadura</taxon>
    </lineage>
</organism>
<dbReference type="InterPro" id="IPR000719">
    <property type="entry name" value="Prot_kinase_dom"/>
</dbReference>
<dbReference type="PROSITE" id="PS50011">
    <property type="entry name" value="PROTEIN_KINASE_DOM"/>
    <property type="match status" value="1"/>
</dbReference>
<dbReference type="Gene3D" id="3.30.200.20">
    <property type="entry name" value="Phosphorylase Kinase, domain 1"/>
    <property type="match status" value="1"/>
</dbReference>
<accession>A0ABW3CBX6</accession>
<feature type="non-terminal residue" evidence="2">
    <location>
        <position position="73"/>
    </location>
</feature>
<keyword evidence="2" id="KW-0418">Kinase</keyword>